<dbReference type="SUPFAM" id="SSF48452">
    <property type="entry name" value="TPR-like"/>
    <property type="match status" value="2"/>
</dbReference>
<name>A0A0D1ZNG9_9EURO</name>
<accession>A0A0D1ZNG9</accession>
<feature type="region of interest" description="Disordered" evidence="8">
    <location>
        <begin position="130"/>
        <end position="158"/>
    </location>
</feature>
<reference evidence="10 11" key="1">
    <citation type="submission" date="2015-01" db="EMBL/GenBank/DDBJ databases">
        <title>The Genome Sequence of Cladophialophora immunda CBS83496.</title>
        <authorList>
            <consortium name="The Broad Institute Genomics Platform"/>
            <person name="Cuomo C."/>
            <person name="de Hoog S."/>
            <person name="Gorbushina A."/>
            <person name="Stielow B."/>
            <person name="Teixiera M."/>
            <person name="Abouelleil A."/>
            <person name="Chapman S.B."/>
            <person name="Priest M."/>
            <person name="Young S.K."/>
            <person name="Wortman J."/>
            <person name="Nusbaum C."/>
            <person name="Birren B."/>
        </authorList>
    </citation>
    <scope>NUCLEOTIDE SEQUENCE [LARGE SCALE GENOMIC DNA]</scope>
    <source>
        <strain evidence="10 11">CBS 83496</strain>
    </source>
</reference>
<evidence type="ECO:0000256" key="1">
    <source>
        <dbReference type="ARBA" id="ARBA00022618"/>
    </source>
</evidence>
<evidence type="ECO:0000313" key="10">
    <source>
        <dbReference type="EMBL" id="KIW29476.1"/>
    </source>
</evidence>
<keyword evidence="2" id="KW-0677">Repeat</keyword>
<proteinExistence type="predicted"/>
<keyword evidence="4" id="KW-0833">Ubl conjugation pathway</keyword>
<dbReference type="GO" id="GO:0016567">
    <property type="term" value="P:protein ubiquitination"/>
    <property type="evidence" value="ECO:0007669"/>
    <property type="project" value="TreeGrafter"/>
</dbReference>
<dbReference type="RefSeq" id="XP_016249692.1">
    <property type="nucleotide sequence ID" value="XM_016392173.1"/>
</dbReference>
<feature type="repeat" description="TPR" evidence="7">
    <location>
        <begin position="399"/>
        <end position="432"/>
    </location>
</feature>
<feature type="region of interest" description="Disordered" evidence="8">
    <location>
        <begin position="539"/>
        <end position="577"/>
    </location>
</feature>
<dbReference type="Pfam" id="PF04049">
    <property type="entry name" value="ANAPC8"/>
    <property type="match status" value="1"/>
</dbReference>
<dbReference type="OrthoDB" id="10262026at2759"/>
<feature type="compositionally biased region" description="Low complexity" evidence="8">
    <location>
        <begin position="680"/>
        <end position="702"/>
    </location>
</feature>
<evidence type="ECO:0000256" key="6">
    <source>
        <dbReference type="ARBA" id="ARBA00023306"/>
    </source>
</evidence>
<dbReference type="SMART" id="SM00028">
    <property type="entry name" value="TPR"/>
    <property type="match status" value="5"/>
</dbReference>
<sequence>MVAPRQNESFGSVGELDAEVVSELRDRLTEVSIKCSERCLYQSAKWAAELLDSLPEDDDPFDDSPMQDTNNVQSSYRLFSTSYDDPEEAALEAKEAPKYLLAKAFFDTKEFDRCTAVFLPPAIPAGGLAIFDKPKKRTPTSTPSRTKGKSKENGAATVSPFPRLSQKSLFLALYARYLAGEKRKDEESEMVLGPADGGQTVNRELPALARGLEAYFQVRDAADSQLKRSQGWLEYLYGTVLAKSRQEQLAQQWLLRSVRLNPYHWGAWEELATLLSSIDDLNSQLSPSVLPQNLMSIMYQAYASVDLFSTSDQSTTLNYLRILLNYFPTSTFLLTQLALSHYHAKEYESSASIFQELLVAHPHRLDGLDHYSNILYVMADRPKLAFLAHLATSVDKFRPETCCVVGNYYSLCSQHEKAVMYFRRALTLDRNFLSAWTLMGHEYIELKNTHAAIESYRRAVDVNRKDYRAWYGLGQAYEVLDMGFYALFYYQRAAGLRPYDPKMWQAVGSCYAKMERLDQAIRALKRALVAGTYFEESPSAQSSFNANSSVSSNLASSTKRGRSTPQTKPNQQKATRKLLDPETLYQIALLYERVGGAEGEKEAVQYMELCVAQETGGSHMSVVKAEKALRKRLQKEERKTALAEERRARAGRMRAEGVGDMEVDAGQEAAGADDDTEIMSPYSASPDSPSGSSPSPSDAENAGEIHGEGGGDGFGTGTTATTSKARLWLARWCVKQGDLDRAERLAEELCMDGYEVEEAKGLVREVRGRREVEASGASVGLDLLQPPMT</sequence>
<evidence type="ECO:0000313" key="11">
    <source>
        <dbReference type="Proteomes" id="UP000054466"/>
    </source>
</evidence>
<evidence type="ECO:0000256" key="2">
    <source>
        <dbReference type="ARBA" id="ARBA00022737"/>
    </source>
</evidence>
<dbReference type="Proteomes" id="UP000054466">
    <property type="component" value="Unassembled WGS sequence"/>
</dbReference>
<keyword evidence="6" id="KW-0131">Cell cycle</keyword>
<dbReference type="STRING" id="569365.A0A0D1ZNG9"/>
<dbReference type="Gene3D" id="1.25.40.10">
    <property type="entry name" value="Tetratricopeptide repeat domain"/>
    <property type="match status" value="3"/>
</dbReference>
<keyword evidence="1" id="KW-0132">Cell division</keyword>
<dbReference type="AlphaFoldDB" id="A0A0D1ZNG9"/>
<evidence type="ECO:0000256" key="8">
    <source>
        <dbReference type="SAM" id="MobiDB-lite"/>
    </source>
</evidence>
<dbReference type="PANTHER" id="PTHR12558">
    <property type="entry name" value="CELL DIVISION CYCLE 16,23,27"/>
    <property type="match status" value="1"/>
</dbReference>
<dbReference type="GO" id="GO:0031145">
    <property type="term" value="P:anaphase-promoting complex-dependent catabolic process"/>
    <property type="evidence" value="ECO:0007669"/>
    <property type="project" value="TreeGrafter"/>
</dbReference>
<feature type="compositionally biased region" description="Acidic residues" evidence="8">
    <location>
        <begin position="659"/>
        <end position="677"/>
    </location>
</feature>
<evidence type="ECO:0000256" key="3">
    <source>
        <dbReference type="ARBA" id="ARBA00022776"/>
    </source>
</evidence>
<dbReference type="GeneID" id="27344484"/>
<organism evidence="10 11">
    <name type="scientific">Cladophialophora immunda</name>
    <dbReference type="NCBI Taxonomy" id="569365"/>
    <lineage>
        <taxon>Eukaryota</taxon>
        <taxon>Fungi</taxon>
        <taxon>Dikarya</taxon>
        <taxon>Ascomycota</taxon>
        <taxon>Pezizomycotina</taxon>
        <taxon>Eurotiomycetes</taxon>
        <taxon>Chaetothyriomycetidae</taxon>
        <taxon>Chaetothyriales</taxon>
        <taxon>Herpotrichiellaceae</taxon>
        <taxon>Cladophialophora</taxon>
    </lineage>
</organism>
<feature type="region of interest" description="Disordered" evidence="8">
    <location>
        <begin position="631"/>
        <end position="718"/>
    </location>
</feature>
<feature type="compositionally biased region" description="Polar residues" evidence="8">
    <location>
        <begin position="563"/>
        <end position="573"/>
    </location>
</feature>
<dbReference type="GO" id="GO:0051301">
    <property type="term" value="P:cell division"/>
    <property type="evidence" value="ECO:0007669"/>
    <property type="project" value="UniProtKB-KW"/>
</dbReference>
<dbReference type="PROSITE" id="PS50005">
    <property type="entry name" value="TPR"/>
    <property type="match status" value="3"/>
</dbReference>
<evidence type="ECO:0000256" key="5">
    <source>
        <dbReference type="ARBA" id="ARBA00022803"/>
    </source>
</evidence>
<dbReference type="PANTHER" id="PTHR12558:SF10">
    <property type="entry name" value="CELL DIVISION CYCLE PROTEIN 23 HOMOLOG"/>
    <property type="match status" value="1"/>
</dbReference>
<dbReference type="Pfam" id="PF13181">
    <property type="entry name" value="TPR_8"/>
    <property type="match status" value="2"/>
</dbReference>
<dbReference type="GO" id="GO:0045842">
    <property type="term" value="P:positive regulation of mitotic metaphase/anaphase transition"/>
    <property type="evidence" value="ECO:0007669"/>
    <property type="project" value="TreeGrafter"/>
</dbReference>
<protein>
    <recommendedName>
        <fullName evidence="9">Cdc23 domain-containing protein</fullName>
    </recommendedName>
</protein>
<dbReference type="InterPro" id="IPR011990">
    <property type="entry name" value="TPR-like_helical_dom_sf"/>
</dbReference>
<evidence type="ECO:0000259" key="9">
    <source>
        <dbReference type="Pfam" id="PF04049"/>
    </source>
</evidence>
<feature type="compositionally biased region" description="Basic and acidic residues" evidence="8">
    <location>
        <begin position="631"/>
        <end position="657"/>
    </location>
</feature>
<dbReference type="InterPro" id="IPR007192">
    <property type="entry name" value="APC8"/>
</dbReference>
<feature type="repeat" description="TPR" evidence="7">
    <location>
        <begin position="433"/>
        <end position="466"/>
    </location>
</feature>
<dbReference type="GO" id="GO:0005680">
    <property type="term" value="C:anaphase-promoting complex"/>
    <property type="evidence" value="ECO:0007669"/>
    <property type="project" value="InterPro"/>
</dbReference>
<evidence type="ECO:0000256" key="4">
    <source>
        <dbReference type="ARBA" id="ARBA00022786"/>
    </source>
</evidence>
<keyword evidence="3" id="KW-0498">Mitosis</keyword>
<dbReference type="Pfam" id="PF13414">
    <property type="entry name" value="TPR_11"/>
    <property type="match status" value="1"/>
</dbReference>
<gene>
    <name evidence="10" type="ORF">PV07_05290</name>
</gene>
<dbReference type="VEuPathDB" id="FungiDB:PV07_05290"/>
<dbReference type="HOGENOM" id="CLU_018320_2_0_1"/>
<feature type="compositionally biased region" description="Low complexity" evidence="8">
    <location>
        <begin position="539"/>
        <end position="557"/>
    </location>
</feature>
<keyword evidence="11" id="KW-1185">Reference proteome</keyword>
<dbReference type="InterPro" id="IPR019734">
    <property type="entry name" value="TPR_rpt"/>
</dbReference>
<dbReference type="EMBL" id="KN847042">
    <property type="protein sequence ID" value="KIW29476.1"/>
    <property type="molecule type" value="Genomic_DNA"/>
</dbReference>
<feature type="domain" description="Cdc23" evidence="9">
    <location>
        <begin position="23"/>
        <end position="338"/>
    </location>
</feature>
<keyword evidence="5 7" id="KW-0802">TPR repeat</keyword>
<feature type="repeat" description="TPR" evidence="7">
    <location>
        <begin position="501"/>
        <end position="534"/>
    </location>
</feature>
<evidence type="ECO:0000256" key="7">
    <source>
        <dbReference type="PROSITE-ProRule" id="PRU00339"/>
    </source>
</evidence>